<feature type="chain" id="PRO_5038582261" evidence="2">
    <location>
        <begin position="30"/>
        <end position="333"/>
    </location>
</feature>
<reference evidence="3" key="1">
    <citation type="submission" date="2020-11" db="EMBL/GenBank/DDBJ databases">
        <title>Sequencing the genomes of 1000 actinobacteria strains.</title>
        <authorList>
            <person name="Klenk H.-P."/>
        </authorList>
    </citation>
    <scope>NUCLEOTIDE SEQUENCE</scope>
    <source>
        <strain evidence="3">DSM 26152</strain>
    </source>
</reference>
<keyword evidence="4" id="KW-1185">Reference proteome</keyword>
<evidence type="ECO:0000256" key="1">
    <source>
        <dbReference type="SAM" id="MobiDB-lite"/>
    </source>
</evidence>
<dbReference type="PROSITE" id="PS51257">
    <property type="entry name" value="PROKAR_LIPOPROTEIN"/>
    <property type="match status" value="1"/>
</dbReference>
<dbReference type="Proteomes" id="UP000625033">
    <property type="component" value="Unassembled WGS sequence"/>
</dbReference>
<protein>
    <submittedName>
        <fullName evidence="3">Uncharacterized protein</fullName>
    </submittedName>
</protein>
<evidence type="ECO:0000256" key="2">
    <source>
        <dbReference type="SAM" id="SignalP"/>
    </source>
</evidence>
<evidence type="ECO:0000313" key="3">
    <source>
        <dbReference type="EMBL" id="MBG6085007.1"/>
    </source>
</evidence>
<name>A0A931GFS9_9MICC</name>
<accession>A0A931GFS9</accession>
<comment type="caution">
    <text evidence="3">The sequence shown here is derived from an EMBL/GenBank/DDBJ whole genome shotgun (WGS) entry which is preliminary data.</text>
</comment>
<organism evidence="3 4">
    <name type="scientific">Zhihengliuella flava</name>
    <dbReference type="NCBI Taxonomy" id="1285193"/>
    <lineage>
        <taxon>Bacteria</taxon>
        <taxon>Bacillati</taxon>
        <taxon>Actinomycetota</taxon>
        <taxon>Actinomycetes</taxon>
        <taxon>Micrococcales</taxon>
        <taxon>Micrococcaceae</taxon>
        <taxon>Zhihengliuella</taxon>
    </lineage>
</organism>
<proteinExistence type="predicted"/>
<gene>
    <name evidence="3" type="ORF">IW252_001774</name>
</gene>
<evidence type="ECO:0000313" key="4">
    <source>
        <dbReference type="Proteomes" id="UP000625033"/>
    </source>
</evidence>
<feature type="region of interest" description="Disordered" evidence="1">
    <location>
        <begin position="43"/>
        <end position="62"/>
    </location>
</feature>
<feature type="signal peptide" evidence="2">
    <location>
        <begin position="1"/>
        <end position="29"/>
    </location>
</feature>
<sequence length="333" mass="35940">MNGWRTRQRVALASVAAAAALSLTGCGLLQDVFPKAFDTQEELEARPTAKADPSPEEEWRRVNTDAGDLSFLVHEDWMVETIEATGQSSSTDIPAYRVLTEDGRLIATLQQNPGRETPSSIPGSTFTQIDSSPADDVKLPSASGADVVLDLVTHPNAENVASYGLTARQDVPQEIAPGRSVPVGGGREGFPKLAGALRFEGRAPLGNASLKDRRDDAVQAAEDYTFTQEYANITHMLASVRYHPDDANAHACSGTYFDFESVNVDCQTVVSIYDSVRIAEAWDSRSGGTVRAGKWTCQLKELGAELDGQYPGYGEDGRCRITGGYGSFTALWR</sequence>
<keyword evidence="2" id="KW-0732">Signal</keyword>
<dbReference type="EMBL" id="JADOTZ010000001">
    <property type="protein sequence ID" value="MBG6085007.1"/>
    <property type="molecule type" value="Genomic_DNA"/>
</dbReference>
<dbReference type="AlphaFoldDB" id="A0A931GFS9"/>